<accession>A0A401YPV5</accession>
<feature type="region of interest" description="Disordered" evidence="1">
    <location>
        <begin position="35"/>
        <end position="137"/>
    </location>
</feature>
<sequence>MARVTAGGAVSRHGVRLVVVLVALLALLHAAHGAGAGARVGGWDPDRCAAGTTRYTAPADAEDVPAEDSGGRPGPADPTGCTPPGLRPRPPSGSVSSATSVGRRGLRLADPDVPVARTASNPPAGVATPARTTVLRC</sequence>
<dbReference type="RefSeq" id="WP_126638654.1">
    <property type="nucleotide sequence ID" value="NZ_BIFH01000021.1"/>
</dbReference>
<gene>
    <name evidence="2" type="ORF">EHYA_04304</name>
</gene>
<reference evidence="2 3" key="1">
    <citation type="submission" date="2018-12" db="EMBL/GenBank/DDBJ databases">
        <title>Draft genome sequence of Embleya hyalina NBRC 13850T.</title>
        <authorList>
            <person name="Komaki H."/>
            <person name="Hosoyama A."/>
            <person name="Kimura A."/>
            <person name="Ichikawa N."/>
            <person name="Tamura T."/>
        </authorList>
    </citation>
    <scope>NUCLEOTIDE SEQUENCE [LARGE SCALE GENOMIC DNA]</scope>
    <source>
        <strain evidence="2 3">NBRC 13850</strain>
    </source>
</reference>
<organism evidence="2 3">
    <name type="scientific">Embleya hyalina</name>
    <dbReference type="NCBI Taxonomy" id="516124"/>
    <lineage>
        <taxon>Bacteria</taxon>
        <taxon>Bacillati</taxon>
        <taxon>Actinomycetota</taxon>
        <taxon>Actinomycetes</taxon>
        <taxon>Kitasatosporales</taxon>
        <taxon>Streptomycetaceae</taxon>
        <taxon>Embleya</taxon>
    </lineage>
</organism>
<proteinExistence type="predicted"/>
<keyword evidence="3" id="KW-1185">Reference proteome</keyword>
<dbReference type="AlphaFoldDB" id="A0A401YPV5"/>
<evidence type="ECO:0000313" key="3">
    <source>
        <dbReference type="Proteomes" id="UP000286931"/>
    </source>
</evidence>
<dbReference type="Proteomes" id="UP000286931">
    <property type="component" value="Unassembled WGS sequence"/>
</dbReference>
<dbReference type="OrthoDB" id="9886316at2"/>
<name>A0A401YPV5_9ACTN</name>
<evidence type="ECO:0000256" key="1">
    <source>
        <dbReference type="SAM" id="MobiDB-lite"/>
    </source>
</evidence>
<comment type="caution">
    <text evidence="2">The sequence shown here is derived from an EMBL/GenBank/DDBJ whole genome shotgun (WGS) entry which is preliminary data.</text>
</comment>
<dbReference type="EMBL" id="BIFH01000021">
    <property type="protein sequence ID" value="GCD96617.1"/>
    <property type="molecule type" value="Genomic_DNA"/>
</dbReference>
<evidence type="ECO:0000313" key="2">
    <source>
        <dbReference type="EMBL" id="GCD96617.1"/>
    </source>
</evidence>
<protein>
    <submittedName>
        <fullName evidence="2">Uncharacterized protein</fullName>
    </submittedName>
</protein>